<accession>A0A8T1IMB8</accession>
<proteinExistence type="predicted"/>
<organism evidence="1 2">
    <name type="scientific">Phytophthora cactorum</name>
    <dbReference type="NCBI Taxonomy" id="29920"/>
    <lineage>
        <taxon>Eukaryota</taxon>
        <taxon>Sar</taxon>
        <taxon>Stramenopiles</taxon>
        <taxon>Oomycota</taxon>
        <taxon>Peronosporomycetes</taxon>
        <taxon>Peronosporales</taxon>
        <taxon>Peronosporaceae</taxon>
        <taxon>Phytophthora</taxon>
    </lineage>
</organism>
<dbReference type="Proteomes" id="UP000760860">
    <property type="component" value="Unassembled WGS sequence"/>
</dbReference>
<name>A0A8T1IMB8_9STRA</name>
<evidence type="ECO:0000313" key="1">
    <source>
        <dbReference type="EMBL" id="KAG3225431.1"/>
    </source>
</evidence>
<evidence type="ECO:0000313" key="2">
    <source>
        <dbReference type="Proteomes" id="UP000760860"/>
    </source>
</evidence>
<comment type="caution">
    <text evidence="1">The sequence shown here is derived from an EMBL/GenBank/DDBJ whole genome shotgun (WGS) entry which is preliminary data.</text>
</comment>
<protein>
    <submittedName>
        <fullName evidence="1">Uncharacterized protein</fullName>
    </submittedName>
</protein>
<sequence>MLGCSAPTPFIRLIHYSIARLLLSMPRLGVNNGVNVAEISHQPTMTKTTAVDHPQNFDGLVVTLRWAIEANIIHTIKSDSDS</sequence>
<dbReference type="AlphaFoldDB" id="A0A8T1IMB8"/>
<reference evidence="1" key="1">
    <citation type="submission" date="2018-05" db="EMBL/GenBank/DDBJ databases">
        <title>Effector identification in a new, highly contiguous assembly of the strawberry crown rot pathogen Phytophthora cactorum.</title>
        <authorList>
            <person name="Armitage A.D."/>
            <person name="Nellist C.F."/>
            <person name="Bates H."/>
            <person name="Vickerstaff R.J."/>
            <person name="Harrison R.J."/>
        </authorList>
    </citation>
    <scope>NUCLEOTIDE SEQUENCE</scope>
    <source>
        <strain evidence="1">P421</strain>
    </source>
</reference>
<gene>
    <name evidence="1" type="ORF">PC129_g3982</name>
</gene>
<dbReference type="EMBL" id="RCMV01000084">
    <property type="protein sequence ID" value="KAG3225431.1"/>
    <property type="molecule type" value="Genomic_DNA"/>
</dbReference>